<evidence type="ECO:0000313" key="1">
    <source>
        <dbReference type="Proteomes" id="UP000095287"/>
    </source>
</evidence>
<evidence type="ECO:0000313" key="2">
    <source>
        <dbReference type="WBParaSite" id="L893_g21209.t1"/>
    </source>
</evidence>
<dbReference type="WBParaSite" id="L893_g21209.t1">
    <property type="protein sequence ID" value="L893_g21209.t1"/>
    <property type="gene ID" value="L893_g21209"/>
</dbReference>
<accession>A0A1I7YYU8</accession>
<keyword evidence="1" id="KW-1185">Reference proteome</keyword>
<organism evidence="1 2">
    <name type="scientific">Steinernema glaseri</name>
    <dbReference type="NCBI Taxonomy" id="37863"/>
    <lineage>
        <taxon>Eukaryota</taxon>
        <taxon>Metazoa</taxon>
        <taxon>Ecdysozoa</taxon>
        <taxon>Nematoda</taxon>
        <taxon>Chromadorea</taxon>
        <taxon>Rhabditida</taxon>
        <taxon>Tylenchina</taxon>
        <taxon>Panagrolaimomorpha</taxon>
        <taxon>Strongyloidoidea</taxon>
        <taxon>Steinernematidae</taxon>
        <taxon>Steinernema</taxon>
    </lineage>
</organism>
<sequence>MYKCYLRLSWGQEYYEPEEWLRNNTAYGRIRDVCLKRSRFTEEGRDRTLEEALQCALRVVPYLSDLSIMTACRFNTFRGGERFDFLWKRPCPILRCSGVDNIILGWHLENNDKLKTMLTPLVSYDYARDLIPHLAKKRVPWRMIFGLSTYSLERLRTWQGDAQWDELYPSLASWEPQPRRGNILYEDEYMVKQFLWTSRSFALLRVTWT</sequence>
<name>A0A1I7YYU8_9BILA</name>
<reference evidence="2" key="1">
    <citation type="submission" date="2016-11" db="UniProtKB">
        <authorList>
            <consortium name="WormBaseParasite"/>
        </authorList>
    </citation>
    <scope>IDENTIFICATION</scope>
</reference>
<dbReference type="Proteomes" id="UP000095287">
    <property type="component" value="Unplaced"/>
</dbReference>
<proteinExistence type="predicted"/>
<protein>
    <submittedName>
        <fullName evidence="2">DUF5131 family protein</fullName>
    </submittedName>
</protein>
<dbReference type="AlphaFoldDB" id="A0A1I7YYU8"/>